<keyword evidence="3" id="KW-1185">Reference proteome</keyword>
<comment type="caution">
    <text evidence="2">The sequence shown here is derived from an EMBL/GenBank/DDBJ whole genome shotgun (WGS) entry which is preliminary data.</text>
</comment>
<accession>A0A2T5J894</accession>
<name>A0A2T5J894_9SPHI</name>
<dbReference type="RefSeq" id="WP_107829181.1">
    <property type="nucleotide sequence ID" value="NZ_CP160205.1"/>
</dbReference>
<dbReference type="Pfam" id="PF14121">
    <property type="entry name" value="Porin_10"/>
    <property type="match status" value="1"/>
</dbReference>
<feature type="chain" id="PRO_5015586407" evidence="1">
    <location>
        <begin position="24"/>
        <end position="698"/>
    </location>
</feature>
<evidence type="ECO:0000313" key="3">
    <source>
        <dbReference type="Proteomes" id="UP000244168"/>
    </source>
</evidence>
<organism evidence="2 3">
    <name type="scientific">Mucilaginibacter yixingensis</name>
    <dbReference type="NCBI Taxonomy" id="1295612"/>
    <lineage>
        <taxon>Bacteria</taxon>
        <taxon>Pseudomonadati</taxon>
        <taxon>Bacteroidota</taxon>
        <taxon>Sphingobacteriia</taxon>
        <taxon>Sphingobacteriales</taxon>
        <taxon>Sphingobacteriaceae</taxon>
        <taxon>Mucilaginibacter</taxon>
    </lineage>
</organism>
<feature type="signal peptide" evidence="1">
    <location>
        <begin position="1"/>
        <end position="23"/>
    </location>
</feature>
<evidence type="ECO:0000313" key="2">
    <source>
        <dbReference type="EMBL" id="PTQ95683.1"/>
    </source>
</evidence>
<keyword evidence="1" id="KW-0732">Signal</keyword>
<protein>
    <submittedName>
        <fullName evidence="2">Putative beta-barrel porin</fullName>
    </submittedName>
</protein>
<dbReference type="AlphaFoldDB" id="A0A2T5J894"/>
<gene>
    <name evidence="2" type="ORF">C8P68_105190</name>
</gene>
<proteinExistence type="predicted"/>
<dbReference type="InterPro" id="IPR025631">
    <property type="entry name" value="Porin_10"/>
</dbReference>
<reference evidence="2 3" key="1">
    <citation type="submission" date="2018-04" db="EMBL/GenBank/DDBJ databases">
        <title>Genomic Encyclopedia of Archaeal and Bacterial Type Strains, Phase II (KMG-II): from individual species to whole genera.</title>
        <authorList>
            <person name="Goeker M."/>
        </authorList>
    </citation>
    <scope>NUCLEOTIDE SEQUENCE [LARGE SCALE GENOMIC DNA]</scope>
    <source>
        <strain evidence="2 3">DSM 26809</strain>
    </source>
</reference>
<dbReference type="OrthoDB" id="1489309at2"/>
<dbReference type="Proteomes" id="UP000244168">
    <property type="component" value="Unassembled WGS sequence"/>
</dbReference>
<sequence>MLHKLKYLLLVFSCLLATSAAFGQIINGTGTYPNQQGAYGQGSLLQNPNDTSRRKAARQLTGDELMDTLRAREEKKKDSVILNSKFIRVTNELLLTDSTQVFPLDTGLTNFENYSPLYQPKSPKIGLGSLGLPERDLLFEPRQTVGFDVGLHYLDAYMFTPQDVQYYKARVPYTNMYLVTAGRKEQVFKVIHTQNINPQLNIGANFNLIGSQGFYNRQGVSDLNAALFSWYESKSKRYNLLTSMVFNNLRTPESGAIRNDSVFTAGSFDKITEPVRLTNAIDRIRNNTFYLKQFYFIGHIDSTATGGKILPTQRVTHTFYYNKQSYIFTSSGPDTYKVFPDYFYNNTLSRDSLGLTDIHNDFSYSFYLRGRSVGFVKNEVKLDLGIAHDLYHYSQWVSDSLATSVGQISRNDSIAGRTFQNITLKAKFSYRFSDRLLLEGNFQQVAQGYNGGDYLYDAKLHIAGGRRAGRIILEGYAQNNTPSLVFTNWVSNHYVFKNKFDNQKITSASFNYINDALALDLKAQYYLISDYLYFKAQTGGIDATPTQLTAPINLLKVSLSKSFSWRRWHMDNYLVYQKTDYQSTLRTPEVYLYSNIYYNKYLFDAINLTVGANVRYNSTYVAPSYAPSIGQFYNGADVTFTSYPYITAYVKATLKSTNIFVMYDYANQGIFSPGFYTVNRYPMQDRLLKIGVSWAFYN</sequence>
<evidence type="ECO:0000256" key="1">
    <source>
        <dbReference type="SAM" id="SignalP"/>
    </source>
</evidence>
<dbReference type="EMBL" id="QAOQ01000005">
    <property type="protein sequence ID" value="PTQ95683.1"/>
    <property type="molecule type" value="Genomic_DNA"/>
</dbReference>